<dbReference type="Proteomes" id="UP000235330">
    <property type="component" value="Unassembled WGS sequence"/>
</dbReference>
<sequence>MSIFDHYQSRYEAAKEEELTLQEFLGLCKDDKSAYANAAERLLLAIGEPEVIDTAQDPHLSRIFSNRVISRYSEFKDFYGMEDAIEQIVSYLKHAAQGLEERKQILYLLGPVGGGKSSLAEKLKALMQKLPIYVLSADGERSPVNDHPFCLFDVNEDGDLLKQEYGIEKRYIRSIMSPWAAKRLHDFGGDISKFKVIKLRPSILDQVAIAKTEPGDENNQDISSLVGKVDIRKLEHFSQDDPDAYSYSGALCKANQGVMEFVEMFKAPIKVLHPLLTATQEGNFNGTEGLSALPFDGMILAHSNESEWQTFRNNKNNEAFLDRVYIVKVPYCLRVSEEVKIYQKLLEHSELSKAPCSPSTLDLLSQFSILSRLKEPENSSLFSKMRVYDGETLKDTDPKAKSYQEYRDYAGVDEGMSGLSTRFAFKILSRVFNFDQAEVAANPVHLFYVIEQQIEREQFPQETAEKYLEFLKGYLVPRYVEFIGKEIQTAYLESYSEYGQNIFDRYVTYADFWIQDQEYRDPETGQLFDRASLNGELEKIEKTAGISNPKDFRNEIVNFVLRAKANNNGQNPVWTSYEKLRTVIEKKMFSNTEELLPVISFNAKTSTDDQKKHDDFVARMMEKGYTEKQVRLLSEWYLRVRKSS</sequence>
<feature type="domain" description="PrkA AAA" evidence="1">
    <location>
        <begin position="19"/>
        <end position="380"/>
    </location>
</feature>
<dbReference type="Gene3D" id="3.40.50.300">
    <property type="entry name" value="P-loop containing nucleotide triphosphate hydrolases"/>
    <property type="match status" value="1"/>
</dbReference>
<evidence type="ECO:0000313" key="3">
    <source>
        <dbReference type="Proteomes" id="UP000235330"/>
    </source>
</evidence>
<protein>
    <submittedName>
        <fullName evidence="2">PrkA family serine protein kinase</fullName>
    </submittedName>
</protein>
<dbReference type="Pfam" id="PF06798">
    <property type="entry name" value="PrkA"/>
    <property type="match status" value="1"/>
</dbReference>
<comment type="caution">
    <text evidence="2">The sequence shown here is derived from an EMBL/GenBank/DDBJ whole genome shotgun (WGS) entry which is preliminary data.</text>
</comment>
<dbReference type="OrthoDB" id="9761914at2"/>
<dbReference type="InterPro" id="IPR016230">
    <property type="entry name" value="PrkA/YeaG"/>
</dbReference>
<dbReference type="InterPro" id="IPR057741">
    <property type="entry name" value="YeaG"/>
</dbReference>
<dbReference type="GO" id="GO:0004672">
    <property type="term" value="F:protein kinase activity"/>
    <property type="evidence" value="ECO:0007669"/>
    <property type="project" value="InterPro"/>
</dbReference>
<name>A0A2N7FFY4_VIBSP</name>
<dbReference type="EMBL" id="MCWU01000014">
    <property type="protein sequence ID" value="PMJ68200.1"/>
    <property type="molecule type" value="Genomic_DNA"/>
</dbReference>
<dbReference type="SMART" id="SM00763">
    <property type="entry name" value="AAA_PrkA"/>
    <property type="match status" value="1"/>
</dbReference>
<organism evidence="2 3">
    <name type="scientific">Vibrio splendidus</name>
    <dbReference type="NCBI Taxonomy" id="29497"/>
    <lineage>
        <taxon>Bacteria</taxon>
        <taxon>Pseudomonadati</taxon>
        <taxon>Pseudomonadota</taxon>
        <taxon>Gammaproteobacteria</taxon>
        <taxon>Vibrionales</taxon>
        <taxon>Vibrionaceae</taxon>
        <taxon>Vibrio</taxon>
    </lineage>
</organism>
<dbReference type="AlphaFoldDB" id="A0A2N7FFY4"/>
<dbReference type="NCBIfam" id="NF011999">
    <property type="entry name" value="PRK15455.1"/>
    <property type="match status" value="1"/>
</dbReference>
<gene>
    <name evidence="2" type="ORF">BCU17_15075</name>
</gene>
<dbReference type="InterPro" id="IPR010650">
    <property type="entry name" value="PrkA_C"/>
</dbReference>
<evidence type="ECO:0000313" key="2">
    <source>
        <dbReference type="EMBL" id="PMJ68200.1"/>
    </source>
</evidence>
<evidence type="ECO:0000259" key="1">
    <source>
        <dbReference type="SMART" id="SM00763"/>
    </source>
</evidence>
<keyword evidence="2" id="KW-0418">Kinase</keyword>
<dbReference type="InterPro" id="IPR013153">
    <property type="entry name" value="Prk_AAA"/>
</dbReference>
<reference evidence="3" key="1">
    <citation type="submission" date="2016-07" db="EMBL/GenBank/DDBJ databases">
        <title>Nontailed viruses are major unrecognized killers of bacteria in the ocean.</title>
        <authorList>
            <person name="Kauffman K."/>
            <person name="Hussain F."/>
            <person name="Yang J."/>
            <person name="Arevalo P."/>
            <person name="Brown J."/>
            <person name="Cutler M."/>
            <person name="Kelly L."/>
            <person name="Polz M.F."/>
        </authorList>
    </citation>
    <scope>NUCLEOTIDE SEQUENCE [LARGE SCALE GENOMIC DNA]</scope>
    <source>
        <strain evidence="3">10N.261.55.E11</strain>
    </source>
</reference>
<dbReference type="SUPFAM" id="SSF52540">
    <property type="entry name" value="P-loop containing nucleoside triphosphate hydrolases"/>
    <property type="match status" value="1"/>
</dbReference>
<dbReference type="PIRSF" id="PIRSF000549">
    <property type="entry name" value="Ser_prot_kin"/>
    <property type="match status" value="1"/>
</dbReference>
<proteinExistence type="predicted"/>
<dbReference type="InterPro" id="IPR027417">
    <property type="entry name" value="P-loop_NTPase"/>
</dbReference>
<dbReference type="RefSeq" id="WP_076679038.1">
    <property type="nucleotide sequence ID" value="NZ_CAWMVP010000046.1"/>
</dbReference>
<dbReference type="PANTHER" id="PTHR30267">
    <property type="entry name" value="PROTEIN KINASE PRKA"/>
    <property type="match status" value="1"/>
</dbReference>
<dbReference type="PANTHER" id="PTHR30267:SF2">
    <property type="entry name" value="PROTEIN PRKA"/>
    <property type="match status" value="1"/>
</dbReference>
<keyword evidence="2" id="KW-0808">Transferase</keyword>
<accession>A0A2N7FFY4</accession>
<dbReference type="Pfam" id="PF08298">
    <property type="entry name" value="AAA_PrkA"/>
    <property type="match status" value="1"/>
</dbReference>